<keyword evidence="3" id="KW-0238">DNA-binding</keyword>
<dbReference type="RefSeq" id="WP_187579067.1">
    <property type="nucleotide sequence ID" value="NZ_CP060713.1"/>
</dbReference>
<evidence type="ECO:0000256" key="4">
    <source>
        <dbReference type="ARBA" id="ARBA00023163"/>
    </source>
</evidence>
<accession>A0A7G9RCA0</accession>
<keyword evidence="7" id="KW-1185">Reference proteome</keyword>
<dbReference type="Gene3D" id="1.10.10.10">
    <property type="entry name" value="Winged helix-like DNA-binding domain superfamily/Winged helix DNA-binding domain"/>
    <property type="match status" value="1"/>
</dbReference>
<protein>
    <submittedName>
        <fullName evidence="6">LysR family transcriptional regulator</fullName>
    </submittedName>
</protein>
<comment type="similarity">
    <text evidence="1">Belongs to the LysR transcriptional regulatory family.</text>
</comment>
<dbReference type="KEGG" id="nmes:H9L09_01685"/>
<dbReference type="PRINTS" id="PR00039">
    <property type="entry name" value="HTHLYSR"/>
</dbReference>
<dbReference type="GO" id="GO:0032993">
    <property type="term" value="C:protein-DNA complex"/>
    <property type="evidence" value="ECO:0007669"/>
    <property type="project" value="TreeGrafter"/>
</dbReference>
<dbReference type="AlphaFoldDB" id="A0A7G9RCA0"/>
<dbReference type="InterPro" id="IPR036388">
    <property type="entry name" value="WH-like_DNA-bd_sf"/>
</dbReference>
<dbReference type="SUPFAM" id="SSF46785">
    <property type="entry name" value="Winged helix' DNA-binding domain"/>
    <property type="match status" value="1"/>
</dbReference>
<name>A0A7G9RCA0_9ACTN</name>
<organism evidence="6 7">
    <name type="scientific">Nocardioides mesophilus</name>
    <dbReference type="NCBI Taxonomy" id="433659"/>
    <lineage>
        <taxon>Bacteria</taxon>
        <taxon>Bacillati</taxon>
        <taxon>Actinomycetota</taxon>
        <taxon>Actinomycetes</taxon>
        <taxon>Propionibacteriales</taxon>
        <taxon>Nocardioidaceae</taxon>
        <taxon>Nocardioides</taxon>
    </lineage>
</organism>
<proteinExistence type="inferred from homology"/>
<reference evidence="6 7" key="1">
    <citation type="submission" date="2020-08" db="EMBL/GenBank/DDBJ databases">
        <title>Genome sequence of Nocardioides mesophilus KACC 16243T.</title>
        <authorList>
            <person name="Hyun D.-W."/>
            <person name="Bae J.-W."/>
        </authorList>
    </citation>
    <scope>NUCLEOTIDE SEQUENCE [LARGE SCALE GENOMIC DNA]</scope>
    <source>
        <strain evidence="6 7">KACC 16243</strain>
    </source>
</reference>
<dbReference type="InterPro" id="IPR000847">
    <property type="entry name" value="LysR_HTH_N"/>
</dbReference>
<evidence type="ECO:0000256" key="2">
    <source>
        <dbReference type="ARBA" id="ARBA00023015"/>
    </source>
</evidence>
<evidence type="ECO:0000313" key="6">
    <source>
        <dbReference type="EMBL" id="QNN53225.1"/>
    </source>
</evidence>
<sequence>MDLVAACEAFVSVAERGSFTRGAAAVGMSQPGASRRIAALERHLGVPLLDRSGRSPALTLAGHRVLDAARQVVRASETLLLEAEEAGLRSLHLAVPTGCDVRELAAVELASRDAGMHLVLTEAEPRTRADLLSRGRVEAQVAAVPGEEGDWTVALGLAGALPRPGRVHLDQLRPSGRNPTSGAVLVHVLPEDDVPHLRDPLLAAAESAGLGTSQVLVTTSWAAALASVLASTDLVMLSEHEARRLDLAWSPLAHPPLTRGYALSGAAGSGSERLRAAIGPELAAALGADDASRSGGRP</sequence>
<evidence type="ECO:0000256" key="1">
    <source>
        <dbReference type="ARBA" id="ARBA00009437"/>
    </source>
</evidence>
<dbReference type="EMBL" id="CP060713">
    <property type="protein sequence ID" value="QNN53225.1"/>
    <property type="molecule type" value="Genomic_DNA"/>
</dbReference>
<dbReference type="InterPro" id="IPR036390">
    <property type="entry name" value="WH_DNA-bd_sf"/>
</dbReference>
<dbReference type="GO" id="GO:0003700">
    <property type="term" value="F:DNA-binding transcription factor activity"/>
    <property type="evidence" value="ECO:0007669"/>
    <property type="project" value="InterPro"/>
</dbReference>
<evidence type="ECO:0000256" key="3">
    <source>
        <dbReference type="ARBA" id="ARBA00023125"/>
    </source>
</evidence>
<dbReference type="Proteomes" id="UP000515947">
    <property type="component" value="Chromosome"/>
</dbReference>
<dbReference type="FunFam" id="1.10.10.10:FF:000001">
    <property type="entry name" value="LysR family transcriptional regulator"/>
    <property type="match status" value="1"/>
</dbReference>
<feature type="domain" description="HTH lysR-type" evidence="5">
    <location>
        <begin position="1"/>
        <end position="59"/>
    </location>
</feature>
<evidence type="ECO:0000313" key="7">
    <source>
        <dbReference type="Proteomes" id="UP000515947"/>
    </source>
</evidence>
<dbReference type="SUPFAM" id="SSF53850">
    <property type="entry name" value="Periplasmic binding protein-like II"/>
    <property type="match status" value="1"/>
</dbReference>
<dbReference type="PANTHER" id="PTHR30346">
    <property type="entry name" value="TRANSCRIPTIONAL DUAL REGULATOR HCAR-RELATED"/>
    <property type="match status" value="1"/>
</dbReference>
<gene>
    <name evidence="6" type="ORF">H9L09_01685</name>
</gene>
<dbReference type="Pfam" id="PF00126">
    <property type="entry name" value="HTH_1"/>
    <property type="match status" value="1"/>
</dbReference>
<keyword evidence="4" id="KW-0804">Transcription</keyword>
<dbReference type="GO" id="GO:0003677">
    <property type="term" value="F:DNA binding"/>
    <property type="evidence" value="ECO:0007669"/>
    <property type="project" value="UniProtKB-KW"/>
</dbReference>
<evidence type="ECO:0000259" key="5">
    <source>
        <dbReference type="PROSITE" id="PS50931"/>
    </source>
</evidence>
<dbReference type="PROSITE" id="PS50931">
    <property type="entry name" value="HTH_LYSR"/>
    <property type="match status" value="1"/>
</dbReference>
<dbReference type="PANTHER" id="PTHR30346:SF28">
    <property type="entry name" value="HTH-TYPE TRANSCRIPTIONAL REGULATOR CYNR"/>
    <property type="match status" value="1"/>
</dbReference>
<keyword evidence="2" id="KW-0805">Transcription regulation</keyword>